<reference evidence="2 3" key="1">
    <citation type="submission" date="2021-11" db="EMBL/GenBank/DDBJ databases">
        <authorList>
            <person name="Liang Q."/>
            <person name="Mou H."/>
            <person name="Liu Z."/>
        </authorList>
    </citation>
    <scope>NUCLEOTIDE SEQUENCE [LARGE SCALE GENOMIC DNA]</scope>
    <source>
        <strain evidence="2 3">CHU3</strain>
    </source>
</reference>
<keyword evidence="3" id="KW-1185">Reference proteome</keyword>
<dbReference type="Proteomes" id="UP001209701">
    <property type="component" value="Unassembled WGS sequence"/>
</dbReference>
<organism evidence="2 3">
    <name type="scientific">Roseateles oligotrophus</name>
    <dbReference type="NCBI Taxonomy" id="1769250"/>
    <lineage>
        <taxon>Bacteria</taxon>
        <taxon>Pseudomonadati</taxon>
        <taxon>Pseudomonadota</taxon>
        <taxon>Betaproteobacteria</taxon>
        <taxon>Burkholderiales</taxon>
        <taxon>Sphaerotilaceae</taxon>
        <taxon>Roseateles</taxon>
    </lineage>
</organism>
<dbReference type="RefSeq" id="WP_263573624.1">
    <property type="nucleotide sequence ID" value="NZ_JAJIRN010000012.1"/>
</dbReference>
<proteinExistence type="predicted"/>
<sequence length="198" mass="20439">MTRLSRIALACALTLALPLAASAQVAAAGLSASAPGARIKAGELVVRAKVVEVDLVNRTATLRGPKGEMQTVTAPEDMKNFAQVRAGDELVVRYTAAVAAKLEKVEPTGIRQRIESSSSAVAASGALPGMAAGRTVEVLAVLKALDKKNGIATLRGATRTFSLVVPEGIDISKLKVGDEVRAAFTEAIAINVERPAAK</sequence>
<evidence type="ECO:0000256" key="1">
    <source>
        <dbReference type="SAM" id="SignalP"/>
    </source>
</evidence>
<evidence type="ECO:0000313" key="2">
    <source>
        <dbReference type="EMBL" id="MCV2371044.1"/>
    </source>
</evidence>
<gene>
    <name evidence="2" type="ORF">LNV07_23395</name>
</gene>
<name>A0ABT2YLU1_9BURK</name>
<feature type="signal peptide" evidence="1">
    <location>
        <begin position="1"/>
        <end position="23"/>
    </location>
</feature>
<comment type="caution">
    <text evidence="2">The sequence shown here is derived from an EMBL/GenBank/DDBJ whole genome shotgun (WGS) entry which is preliminary data.</text>
</comment>
<feature type="chain" id="PRO_5046663665" evidence="1">
    <location>
        <begin position="24"/>
        <end position="198"/>
    </location>
</feature>
<protein>
    <submittedName>
        <fullName evidence="2">Uncharacterized protein</fullName>
    </submittedName>
</protein>
<keyword evidence="1" id="KW-0732">Signal</keyword>
<dbReference type="EMBL" id="JAJIRN010000012">
    <property type="protein sequence ID" value="MCV2371044.1"/>
    <property type="molecule type" value="Genomic_DNA"/>
</dbReference>
<accession>A0ABT2YLU1</accession>
<evidence type="ECO:0000313" key="3">
    <source>
        <dbReference type="Proteomes" id="UP001209701"/>
    </source>
</evidence>